<protein>
    <submittedName>
        <fullName evidence="1">Uncharacterized protein</fullName>
    </submittedName>
</protein>
<reference evidence="1" key="2">
    <citation type="journal article" date="2022" name="New Phytol.">
        <title>Evolutionary transition to the ectomycorrhizal habit in the genomes of a hyperdiverse lineage of mushroom-forming fungi.</title>
        <authorList>
            <person name="Looney B."/>
            <person name="Miyauchi S."/>
            <person name="Morin E."/>
            <person name="Drula E."/>
            <person name="Courty P.E."/>
            <person name="Kohler A."/>
            <person name="Kuo A."/>
            <person name="LaButti K."/>
            <person name="Pangilinan J."/>
            <person name="Lipzen A."/>
            <person name="Riley R."/>
            <person name="Andreopoulos W."/>
            <person name="He G."/>
            <person name="Johnson J."/>
            <person name="Nolan M."/>
            <person name="Tritt A."/>
            <person name="Barry K.W."/>
            <person name="Grigoriev I.V."/>
            <person name="Nagy L.G."/>
            <person name="Hibbett D."/>
            <person name="Henrissat B."/>
            <person name="Matheny P.B."/>
            <person name="Labbe J."/>
            <person name="Martin F.M."/>
        </authorList>
    </citation>
    <scope>NUCLEOTIDE SEQUENCE</scope>
    <source>
        <strain evidence="1">FP105234-sp</strain>
    </source>
</reference>
<accession>A0ACB8S8J5</accession>
<dbReference type="Proteomes" id="UP000814033">
    <property type="component" value="Unassembled WGS sequence"/>
</dbReference>
<evidence type="ECO:0000313" key="2">
    <source>
        <dbReference type="Proteomes" id="UP000814033"/>
    </source>
</evidence>
<sequence>MDDQKSILHRRRALSLGSLCTVGAAASARCTCCHLCVEAGRSARLVLFYSLPITDFTDLTALCGTHPNAFRTSVQVRARGFARNRSGLTACARI</sequence>
<dbReference type="EMBL" id="MU275844">
    <property type="protein sequence ID" value="KAI0052715.1"/>
    <property type="molecule type" value="Genomic_DNA"/>
</dbReference>
<organism evidence="1 2">
    <name type="scientific">Auriscalpium vulgare</name>
    <dbReference type="NCBI Taxonomy" id="40419"/>
    <lineage>
        <taxon>Eukaryota</taxon>
        <taxon>Fungi</taxon>
        <taxon>Dikarya</taxon>
        <taxon>Basidiomycota</taxon>
        <taxon>Agaricomycotina</taxon>
        <taxon>Agaricomycetes</taxon>
        <taxon>Russulales</taxon>
        <taxon>Auriscalpiaceae</taxon>
        <taxon>Auriscalpium</taxon>
    </lineage>
</organism>
<evidence type="ECO:0000313" key="1">
    <source>
        <dbReference type="EMBL" id="KAI0052715.1"/>
    </source>
</evidence>
<comment type="caution">
    <text evidence="1">The sequence shown here is derived from an EMBL/GenBank/DDBJ whole genome shotgun (WGS) entry which is preliminary data.</text>
</comment>
<keyword evidence="2" id="KW-1185">Reference proteome</keyword>
<reference evidence="1" key="1">
    <citation type="submission" date="2021-02" db="EMBL/GenBank/DDBJ databases">
        <authorList>
            <consortium name="DOE Joint Genome Institute"/>
            <person name="Ahrendt S."/>
            <person name="Looney B.P."/>
            <person name="Miyauchi S."/>
            <person name="Morin E."/>
            <person name="Drula E."/>
            <person name="Courty P.E."/>
            <person name="Chicoki N."/>
            <person name="Fauchery L."/>
            <person name="Kohler A."/>
            <person name="Kuo A."/>
            <person name="Labutti K."/>
            <person name="Pangilinan J."/>
            <person name="Lipzen A."/>
            <person name="Riley R."/>
            <person name="Andreopoulos W."/>
            <person name="He G."/>
            <person name="Johnson J."/>
            <person name="Barry K.W."/>
            <person name="Grigoriev I.V."/>
            <person name="Nagy L."/>
            <person name="Hibbett D."/>
            <person name="Henrissat B."/>
            <person name="Matheny P.B."/>
            <person name="Labbe J."/>
            <person name="Martin F."/>
        </authorList>
    </citation>
    <scope>NUCLEOTIDE SEQUENCE</scope>
    <source>
        <strain evidence="1">FP105234-sp</strain>
    </source>
</reference>
<gene>
    <name evidence="1" type="ORF">FA95DRAFT_1257457</name>
</gene>
<name>A0ACB8S8J5_9AGAM</name>
<proteinExistence type="predicted"/>